<feature type="transmembrane region" description="Helical" evidence="1">
    <location>
        <begin position="38"/>
        <end position="56"/>
    </location>
</feature>
<protein>
    <recommendedName>
        <fullName evidence="4">DUF3592 domain-containing protein</fullName>
    </recommendedName>
</protein>
<keyword evidence="1" id="KW-0472">Membrane</keyword>
<feature type="transmembrane region" description="Helical" evidence="1">
    <location>
        <begin position="9"/>
        <end position="32"/>
    </location>
</feature>
<evidence type="ECO:0000313" key="3">
    <source>
        <dbReference type="Proteomes" id="UP001147700"/>
    </source>
</evidence>
<sequence length="139" mass="14726">MISVHTPNFVIGLVSGIMAATLIPLGVTFLIVFGMLGLPFLIVGVIEAIVALVVFYGGRRRAAREEAARISHGTAQVVAAEHSWDTEVGARHPVKLTVALGGGEHTRALLVPSHVDWQPGQTIDVRYAPDDPANFVPAA</sequence>
<evidence type="ECO:0000313" key="2">
    <source>
        <dbReference type="EMBL" id="MDA0136964.1"/>
    </source>
</evidence>
<keyword evidence="1" id="KW-1133">Transmembrane helix</keyword>
<comment type="caution">
    <text evidence="2">The sequence shown here is derived from an EMBL/GenBank/DDBJ whole genome shotgun (WGS) entry which is preliminary data.</text>
</comment>
<name>A0ABT4REK2_9ACTN</name>
<dbReference type="Proteomes" id="UP001147700">
    <property type="component" value="Unassembled WGS sequence"/>
</dbReference>
<gene>
    <name evidence="2" type="ORF">OJ962_05595</name>
</gene>
<dbReference type="EMBL" id="JAPCID010000007">
    <property type="protein sequence ID" value="MDA0136964.1"/>
    <property type="molecule type" value="Genomic_DNA"/>
</dbReference>
<reference evidence="2" key="1">
    <citation type="submission" date="2022-10" db="EMBL/GenBank/DDBJ databases">
        <title>The WGS of Solirubrobacter sp. CPCC 204708.</title>
        <authorList>
            <person name="Jiang Z."/>
        </authorList>
    </citation>
    <scope>NUCLEOTIDE SEQUENCE</scope>
    <source>
        <strain evidence="2">CPCC 204708</strain>
    </source>
</reference>
<dbReference type="RefSeq" id="WP_202956129.1">
    <property type="nucleotide sequence ID" value="NZ_JAPCID010000007.1"/>
</dbReference>
<proteinExistence type="predicted"/>
<organism evidence="2 3">
    <name type="scientific">Solirubrobacter deserti</name>
    <dbReference type="NCBI Taxonomy" id="2282478"/>
    <lineage>
        <taxon>Bacteria</taxon>
        <taxon>Bacillati</taxon>
        <taxon>Actinomycetota</taxon>
        <taxon>Thermoleophilia</taxon>
        <taxon>Solirubrobacterales</taxon>
        <taxon>Solirubrobacteraceae</taxon>
        <taxon>Solirubrobacter</taxon>
    </lineage>
</organism>
<accession>A0ABT4REK2</accession>
<evidence type="ECO:0008006" key="4">
    <source>
        <dbReference type="Google" id="ProtNLM"/>
    </source>
</evidence>
<evidence type="ECO:0000256" key="1">
    <source>
        <dbReference type="SAM" id="Phobius"/>
    </source>
</evidence>
<keyword evidence="1" id="KW-0812">Transmembrane</keyword>
<keyword evidence="3" id="KW-1185">Reference proteome</keyword>